<comment type="caution">
    <text evidence="1">The sequence shown here is derived from an EMBL/GenBank/DDBJ whole genome shotgun (WGS) entry which is preliminary data.</text>
</comment>
<evidence type="ECO:0000313" key="1">
    <source>
        <dbReference type="EMBL" id="MPM87580.1"/>
    </source>
</evidence>
<sequence>MEKIGSHHLKAYQRKRGKYYPQSRDNDSREFRIICEEHCNPMGEKFTGYKPYTYNHCGKNDCIFENLIDPGHVPGSKIVACNRLHSLVDSHYNHDKKCSKPVNDTISAYSKVSTMLDKPLVKDNDYYTGYSIHQKRCSSNL</sequence>
<name>A0A645DDL1_9ZZZZ</name>
<organism evidence="1">
    <name type="scientific">bioreactor metagenome</name>
    <dbReference type="NCBI Taxonomy" id="1076179"/>
    <lineage>
        <taxon>unclassified sequences</taxon>
        <taxon>metagenomes</taxon>
        <taxon>ecological metagenomes</taxon>
    </lineage>
</organism>
<dbReference type="EMBL" id="VSSQ01035380">
    <property type="protein sequence ID" value="MPM87580.1"/>
    <property type="molecule type" value="Genomic_DNA"/>
</dbReference>
<protein>
    <submittedName>
        <fullName evidence="1">Uncharacterized protein</fullName>
    </submittedName>
</protein>
<dbReference type="AlphaFoldDB" id="A0A645DDL1"/>
<gene>
    <name evidence="1" type="ORF">SDC9_134680</name>
</gene>
<reference evidence="1" key="1">
    <citation type="submission" date="2019-08" db="EMBL/GenBank/DDBJ databases">
        <authorList>
            <person name="Kucharzyk K."/>
            <person name="Murdoch R.W."/>
            <person name="Higgins S."/>
            <person name="Loffler F."/>
        </authorList>
    </citation>
    <scope>NUCLEOTIDE SEQUENCE</scope>
</reference>
<accession>A0A645DDL1</accession>
<proteinExistence type="predicted"/>